<evidence type="ECO:0000313" key="1">
    <source>
        <dbReference type="EMBL" id="QSX00664.1"/>
    </source>
</evidence>
<dbReference type="AlphaFoldDB" id="A0A8A2VEY4"/>
<dbReference type="RefSeq" id="WP_207290383.1">
    <property type="nucleotide sequence ID" value="NZ_CP071462.1"/>
</dbReference>
<keyword evidence="2" id="KW-1185">Reference proteome</keyword>
<organism evidence="1 2">
    <name type="scientific">Haloterrigena alkaliphila</name>
    <dbReference type="NCBI Taxonomy" id="2816475"/>
    <lineage>
        <taxon>Archaea</taxon>
        <taxon>Methanobacteriati</taxon>
        <taxon>Methanobacteriota</taxon>
        <taxon>Stenosarchaea group</taxon>
        <taxon>Halobacteria</taxon>
        <taxon>Halobacteriales</taxon>
        <taxon>Natrialbaceae</taxon>
        <taxon>Haloterrigena</taxon>
    </lineage>
</organism>
<accession>A0A8A2VEY4</accession>
<proteinExistence type="predicted"/>
<dbReference type="GeneID" id="63187003"/>
<dbReference type="KEGG" id="hakz:J0X25_06820"/>
<sequence length="152" mass="16718">MNSHHLRTVVIVILLGVTLPLGGCLGGGSEYTVSTEQPTTGNVFGEVVETEIHEDWSHYVTVEVTYSINETWVDSSGNVTGPNGTWSERPEIAQVELIDGTAEVSWKDYLRPNDGRWQGEFLLGDSETHSFQLRAVVGDEILDTVNVTVQKT</sequence>
<evidence type="ECO:0000313" key="2">
    <source>
        <dbReference type="Proteomes" id="UP000663203"/>
    </source>
</evidence>
<protein>
    <submittedName>
        <fullName evidence="1">Uncharacterized protein</fullName>
    </submittedName>
</protein>
<dbReference type="Proteomes" id="UP000663203">
    <property type="component" value="Chromosome"/>
</dbReference>
<gene>
    <name evidence="1" type="ORF">J0X25_06820</name>
</gene>
<dbReference type="EMBL" id="CP071462">
    <property type="protein sequence ID" value="QSX00664.1"/>
    <property type="molecule type" value="Genomic_DNA"/>
</dbReference>
<reference evidence="1 2" key="1">
    <citation type="submission" date="2021-03" db="EMBL/GenBank/DDBJ databases">
        <title>Haloterrigena longa sp. nov. and Haloterrigena limicola sp. nov., extremely halophilic archaea isolated from a salt lake.</title>
        <authorList>
            <person name="Henglin C."/>
        </authorList>
    </citation>
    <scope>NUCLEOTIDE SEQUENCE [LARGE SCALE GENOMIC DNA]</scope>
    <source>
        <strain evidence="1 2">KZCA68</strain>
    </source>
</reference>
<name>A0A8A2VEY4_9EURY</name>